<reference evidence="1" key="1">
    <citation type="submission" date="2019-08" db="EMBL/GenBank/DDBJ databases">
        <title>The genome of the North American firefly Photinus pyralis.</title>
        <authorList>
            <consortium name="Photinus pyralis genome working group"/>
            <person name="Fallon T.R."/>
            <person name="Sander Lower S.E."/>
            <person name="Weng J.-K."/>
        </authorList>
    </citation>
    <scope>NUCLEOTIDE SEQUENCE</scope>
    <source>
        <strain evidence="1">TRF0915ILg1</strain>
        <tissue evidence="1">Whole body</tissue>
    </source>
</reference>
<organism evidence="1 2">
    <name type="scientific">Ignelater luminosus</name>
    <name type="common">Cucubano</name>
    <name type="synonym">Pyrophorus luminosus</name>
    <dbReference type="NCBI Taxonomy" id="2038154"/>
    <lineage>
        <taxon>Eukaryota</taxon>
        <taxon>Metazoa</taxon>
        <taxon>Ecdysozoa</taxon>
        <taxon>Arthropoda</taxon>
        <taxon>Hexapoda</taxon>
        <taxon>Insecta</taxon>
        <taxon>Pterygota</taxon>
        <taxon>Neoptera</taxon>
        <taxon>Endopterygota</taxon>
        <taxon>Coleoptera</taxon>
        <taxon>Polyphaga</taxon>
        <taxon>Elateriformia</taxon>
        <taxon>Elateroidea</taxon>
        <taxon>Elateridae</taxon>
        <taxon>Agrypninae</taxon>
        <taxon>Pyrophorini</taxon>
        <taxon>Ignelater</taxon>
    </lineage>
</organism>
<evidence type="ECO:0000313" key="2">
    <source>
        <dbReference type="Proteomes" id="UP000801492"/>
    </source>
</evidence>
<dbReference type="OrthoDB" id="6754464at2759"/>
<dbReference type="AlphaFoldDB" id="A0A8K0CCE1"/>
<protein>
    <recommendedName>
        <fullName evidence="3">HTH psq-type domain-containing protein</fullName>
    </recommendedName>
</protein>
<accession>A0A8K0CCE1</accession>
<gene>
    <name evidence="1" type="ORF">ILUMI_21435</name>
</gene>
<comment type="caution">
    <text evidence="1">The sequence shown here is derived from an EMBL/GenBank/DDBJ whole genome shotgun (WGS) entry which is preliminary data.</text>
</comment>
<dbReference type="Proteomes" id="UP000801492">
    <property type="component" value="Unassembled WGS sequence"/>
</dbReference>
<sequence length="77" mass="8754">MQKEKIEEEPKAQSSERDIKEALTKYKTRKFGLNEICTMYNVPKPTSNRQLASFNIKAKECVKALGQSAAFSAEIEK</sequence>
<name>A0A8K0CCE1_IGNLU</name>
<proteinExistence type="predicted"/>
<evidence type="ECO:0008006" key="3">
    <source>
        <dbReference type="Google" id="ProtNLM"/>
    </source>
</evidence>
<dbReference type="EMBL" id="VTPC01090141">
    <property type="protein sequence ID" value="KAF2884709.1"/>
    <property type="molecule type" value="Genomic_DNA"/>
</dbReference>
<evidence type="ECO:0000313" key="1">
    <source>
        <dbReference type="EMBL" id="KAF2884709.1"/>
    </source>
</evidence>
<keyword evidence="2" id="KW-1185">Reference proteome</keyword>